<dbReference type="OrthoDB" id="10253254at2759"/>
<dbReference type="InterPro" id="IPR011545">
    <property type="entry name" value="DEAD/DEAH_box_helicase_dom"/>
</dbReference>
<evidence type="ECO:0000256" key="5">
    <source>
        <dbReference type="ARBA" id="ARBA00022806"/>
    </source>
</evidence>
<dbReference type="Gene3D" id="3.40.50.300">
    <property type="entry name" value="P-loop containing nucleotide triphosphate hydrolases"/>
    <property type="match status" value="3"/>
</dbReference>
<dbReference type="Pfam" id="PF21010">
    <property type="entry name" value="HA2_C"/>
    <property type="match status" value="1"/>
</dbReference>
<keyword evidence="12" id="KW-1185">Reference proteome</keyword>
<feature type="region of interest" description="Disordered" evidence="8">
    <location>
        <begin position="103"/>
        <end position="318"/>
    </location>
</feature>
<dbReference type="FunFam" id="3.40.50.300:FF:000637">
    <property type="entry name" value="ATP-dependent RNA helicase DHX37/DHR1"/>
    <property type="match status" value="1"/>
</dbReference>
<evidence type="ECO:0000259" key="10">
    <source>
        <dbReference type="PROSITE" id="PS51194"/>
    </source>
</evidence>
<dbReference type="Proteomes" id="UP000030653">
    <property type="component" value="Unassembled WGS sequence"/>
</dbReference>
<evidence type="ECO:0000313" key="12">
    <source>
        <dbReference type="Proteomes" id="UP000030653"/>
    </source>
</evidence>
<dbReference type="GO" id="GO:1990904">
    <property type="term" value="C:ribonucleoprotein complex"/>
    <property type="evidence" value="ECO:0007669"/>
    <property type="project" value="UniProtKB-ARBA"/>
</dbReference>
<dbReference type="InterPro" id="IPR001650">
    <property type="entry name" value="Helicase_C-like"/>
</dbReference>
<feature type="compositionally biased region" description="Pro residues" evidence="8">
    <location>
        <begin position="192"/>
        <end position="208"/>
    </location>
</feature>
<comment type="catalytic activity">
    <reaction evidence="7">
        <text>ATP + H2O = ADP + phosphate + H(+)</text>
        <dbReference type="Rhea" id="RHEA:13065"/>
        <dbReference type="ChEBI" id="CHEBI:15377"/>
        <dbReference type="ChEBI" id="CHEBI:15378"/>
        <dbReference type="ChEBI" id="CHEBI:30616"/>
        <dbReference type="ChEBI" id="CHEBI:43474"/>
        <dbReference type="ChEBI" id="CHEBI:456216"/>
        <dbReference type="EC" id="3.6.4.13"/>
    </reaction>
</comment>
<dbReference type="PROSITE" id="PS51192">
    <property type="entry name" value="HELICASE_ATP_BIND_1"/>
    <property type="match status" value="1"/>
</dbReference>
<name>M5G4F0_DACPD</name>
<feature type="region of interest" description="Disordered" evidence="8">
    <location>
        <begin position="1"/>
        <end position="39"/>
    </location>
</feature>
<feature type="compositionally biased region" description="Acidic residues" evidence="8">
    <location>
        <begin position="734"/>
        <end position="758"/>
    </location>
</feature>
<keyword evidence="3" id="KW-0547">Nucleotide-binding</keyword>
<protein>
    <recommendedName>
        <fullName evidence="2">RNA helicase</fullName>
        <ecNumber evidence="2">3.6.4.13</ecNumber>
    </recommendedName>
</protein>
<dbReference type="CDD" id="cd18791">
    <property type="entry name" value="SF2_C_RHA"/>
    <property type="match status" value="1"/>
</dbReference>
<reference evidence="11 12" key="1">
    <citation type="journal article" date="2012" name="Science">
        <title>The Paleozoic origin of enzymatic lignin decomposition reconstructed from 31 fungal genomes.</title>
        <authorList>
            <person name="Floudas D."/>
            <person name="Binder M."/>
            <person name="Riley R."/>
            <person name="Barry K."/>
            <person name="Blanchette R.A."/>
            <person name="Henrissat B."/>
            <person name="Martinez A.T."/>
            <person name="Otillar R."/>
            <person name="Spatafora J.W."/>
            <person name="Yadav J.S."/>
            <person name="Aerts A."/>
            <person name="Benoit I."/>
            <person name="Boyd A."/>
            <person name="Carlson A."/>
            <person name="Copeland A."/>
            <person name="Coutinho P.M."/>
            <person name="de Vries R.P."/>
            <person name="Ferreira P."/>
            <person name="Findley K."/>
            <person name="Foster B."/>
            <person name="Gaskell J."/>
            <person name="Glotzer D."/>
            <person name="Gorecki P."/>
            <person name="Heitman J."/>
            <person name="Hesse C."/>
            <person name="Hori C."/>
            <person name="Igarashi K."/>
            <person name="Jurgens J.A."/>
            <person name="Kallen N."/>
            <person name="Kersten P."/>
            <person name="Kohler A."/>
            <person name="Kuees U."/>
            <person name="Kumar T.K.A."/>
            <person name="Kuo A."/>
            <person name="LaButti K."/>
            <person name="Larrondo L.F."/>
            <person name="Lindquist E."/>
            <person name="Ling A."/>
            <person name="Lombard V."/>
            <person name="Lucas S."/>
            <person name="Lundell T."/>
            <person name="Martin R."/>
            <person name="McLaughlin D.J."/>
            <person name="Morgenstern I."/>
            <person name="Morin E."/>
            <person name="Murat C."/>
            <person name="Nagy L.G."/>
            <person name="Nolan M."/>
            <person name="Ohm R.A."/>
            <person name="Patyshakuliyeva A."/>
            <person name="Rokas A."/>
            <person name="Ruiz-Duenas F.J."/>
            <person name="Sabat G."/>
            <person name="Salamov A."/>
            <person name="Samejima M."/>
            <person name="Schmutz J."/>
            <person name="Slot J.C."/>
            <person name="St John F."/>
            <person name="Stenlid J."/>
            <person name="Sun H."/>
            <person name="Sun S."/>
            <person name="Syed K."/>
            <person name="Tsang A."/>
            <person name="Wiebenga A."/>
            <person name="Young D."/>
            <person name="Pisabarro A."/>
            <person name="Eastwood D.C."/>
            <person name="Martin F."/>
            <person name="Cullen D."/>
            <person name="Grigoriev I.V."/>
            <person name="Hibbett D.S."/>
        </authorList>
    </citation>
    <scope>NUCLEOTIDE SEQUENCE [LARGE SCALE GENOMIC DNA]</scope>
    <source>
        <strain evidence="11 12">DJM-731 SS1</strain>
    </source>
</reference>
<evidence type="ECO:0000256" key="6">
    <source>
        <dbReference type="ARBA" id="ARBA00022840"/>
    </source>
</evidence>
<feature type="compositionally biased region" description="Basic and acidic residues" evidence="8">
    <location>
        <begin position="759"/>
        <end position="768"/>
    </location>
</feature>
<dbReference type="OMA" id="FCYLDDK"/>
<dbReference type="HOGENOM" id="CLU_001832_0_2_1"/>
<dbReference type="GeneID" id="63685053"/>
<feature type="compositionally biased region" description="Acidic residues" evidence="8">
    <location>
        <begin position="146"/>
        <end position="168"/>
    </location>
</feature>
<dbReference type="PROSITE" id="PS00690">
    <property type="entry name" value="DEAH_ATP_HELICASE"/>
    <property type="match status" value="1"/>
</dbReference>
<dbReference type="GO" id="GO:0003724">
    <property type="term" value="F:RNA helicase activity"/>
    <property type="evidence" value="ECO:0007669"/>
    <property type="project" value="UniProtKB-EC"/>
</dbReference>
<dbReference type="GO" id="GO:0005524">
    <property type="term" value="F:ATP binding"/>
    <property type="evidence" value="ECO:0007669"/>
    <property type="project" value="UniProtKB-KW"/>
</dbReference>
<dbReference type="Gene3D" id="1.20.120.1080">
    <property type="match status" value="1"/>
</dbReference>
<feature type="region of interest" description="Disordered" evidence="8">
    <location>
        <begin position="688"/>
        <end position="768"/>
    </location>
</feature>
<dbReference type="PANTHER" id="PTHR18934:SF99">
    <property type="entry name" value="ATP-DEPENDENT RNA HELICASE DHX37-RELATED"/>
    <property type="match status" value="1"/>
</dbReference>
<dbReference type="InterPro" id="IPR027417">
    <property type="entry name" value="P-loop_NTPase"/>
</dbReference>
<feature type="domain" description="Helicase C-terminal" evidence="10">
    <location>
        <begin position="640"/>
        <end position="901"/>
    </location>
</feature>
<evidence type="ECO:0000256" key="2">
    <source>
        <dbReference type="ARBA" id="ARBA00012552"/>
    </source>
</evidence>
<evidence type="ECO:0000313" key="11">
    <source>
        <dbReference type="EMBL" id="EJU03110.1"/>
    </source>
</evidence>
<dbReference type="SMART" id="SM00487">
    <property type="entry name" value="DEXDc"/>
    <property type="match status" value="1"/>
</dbReference>
<feature type="compositionally biased region" description="Basic and acidic residues" evidence="8">
    <location>
        <begin position="694"/>
        <end position="709"/>
    </location>
</feature>
<evidence type="ECO:0000256" key="4">
    <source>
        <dbReference type="ARBA" id="ARBA00022801"/>
    </source>
</evidence>
<keyword evidence="6" id="KW-0067">ATP-binding</keyword>
<dbReference type="GO" id="GO:0000462">
    <property type="term" value="P:maturation of SSU-rRNA from tricistronic rRNA transcript (SSU-rRNA, 5.8S rRNA, LSU-rRNA)"/>
    <property type="evidence" value="ECO:0007669"/>
    <property type="project" value="TreeGrafter"/>
</dbReference>
<dbReference type="GO" id="GO:0005730">
    <property type="term" value="C:nucleolus"/>
    <property type="evidence" value="ECO:0007669"/>
    <property type="project" value="TreeGrafter"/>
</dbReference>
<dbReference type="EMBL" id="JH795860">
    <property type="protein sequence ID" value="EJU03110.1"/>
    <property type="molecule type" value="Genomic_DNA"/>
</dbReference>
<comment type="similarity">
    <text evidence="1">Belongs to the DEAD box helicase family. DEAH subfamily.</text>
</comment>
<dbReference type="RefSeq" id="XP_040630004.1">
    <property type="nucleotide sequence ID" value="XM_040769991.1"/>
</dbReference>
<dbReference type="PROSITE" id="PS51194">
    <property type="entry name" value="HELICASE_CTER"/>
    <property type="match status" value="1"/>
</dbReference>
<keyword evidence="4 11" id="KW-0378">Hydrolase</keyword>
<feature type="compositionally biased region" description="Acidic residues" evidence="8">
    <location>
        <begin position="267"/>
        <end position="300"/>
    </location>
</feature>
<dbReference type="EC" id="3.6.4.13" evidence="2"/>
<evidence type="ECO:0000259" key="9">
    <source>
        <dbReference type="PROSITE" id="PS51192"/>
    </source>
</evidence>
<dbReference type="AlphaFoldDB" id="M5G4F0"/>
<feature type="compositionally biased region" description="Basic and acidic residues" evidence="8">
    <location>
        <begin position="122"/>
        <end position="145"/>
    </location>
</feature>
<dbReference type="GO" id="GO:0016787">
    <property type="term" value="F:hydrolase activity"/>
    <property type="evidence" value="ECO:0007669"/>
    <property type="project" value="UniProtKB-KW"/>
</dbReference>
<dbReference type="PANTHER" id="PTHR18934">
    <property type="entry name" value="ATP-DEPENDENT RNA HELICASE"/>
    <property type="match status" value="1"/>
</dbReference>
<evidence type="ECO:0000256" key="3">
    <source>
        <dbReference type="ARBA" id="ARBA00022741"/>
    </source>
</evidence>
<dbReference type="InterPro" id="IPR014001">
    <property type="entry name" value="Helicase_ATP-bd"/>
</dbReference>
<feature type="compositionally biased region" description="Low complexity" evidence="8">
    <location>
        <begin position="106"/>
        <end position="120"/>
    </location>
</feature>
<gene>
    <name evidence="11" type="ORF">DACRYDRAFT_115367</name>
</gene>
<dbReference type="SUPFAM" id="SSF52540">
    <property type="entry name" value="P-loop containing nucleoside triphosphate hydrolases"/>
    <property type="match status" value="1"/>
</dbReference>
<dbReference type="STRING" id="1858805.M5G4F0"/>
<evidence type="ECO:0000256" key="7">
    <source>
        <dbReference type="ARBA" id="ARBA00047984"/>
    </source>
</evidence>
<dbReference type="Pfam" id="PF00270">
    <property type="entry name" value="DEAD"/>
    <property type="match status" value="1"/>
</dbReference>
<dbReference type="SMART" id="SM00490">
    <property type="entry name" value="HELICc"/>
    <property type="match status" value="1"/>
</dbReference>
<proteinExistence type="inferred from homology"/>
<accession>M5G4F0</accession>
<evidence type="ECO:0000256" key="1">
    <source>
        <dbReference type="ARBA" id="ARBA00008792"/>
    </source>
</evidence>
<dbReference type="Pfam" id="PF00271">
    <property type="entry name" value="Helicase_C"/>
    <property type="match status" value="1"/>
</dbReference>
<dbReference type="InterPro" id="IPR048333">
    <property type="entry name" value="HA2_WH"/>
</dbReference>
<dbReference type="InterPro" id="IPR011709">
    <property type="entry name" value="DEAD-box_helicase_OB_fold"/>
</dbReference>
<dbReference type="InterPro" id="IPR007502">
    <property type="entry name" value="Helicase-assoc_dom"/>
</dbReference>
<sequence length="1279" mass="140224">MRNLRERYNAKARQSSKSGSHKKRRSHAVPDGPDKADANAELLLPVSKADKEAARAERLRLELSNGTKMSSKKKKRMDAWIAKKVAKDERVEILKKLEVQQREMDGLGLVSSSRLGSGRLNTWREVREVEEDRAVRKAMRGRREEGDDEDEDGDLDDPEDGEHEEGDERDSGVQEGDEEEEEWKGFSDLPEPASPLPDPPLPPPPAPPASTSAPVPAPTIGSALKRADGTITVPVVVKRTKRKKQKVREVTPESEFDSSDSGWDSSEGVDELPDEDGQEETGSDEEEDGEGEAGGEDEDSQSALPTGSVLGKRKRTGGFKDWANKQLDIAKGFDAVPAADTGDSTAAHEPGQQDAVDPSTLPHLAVVPRIPDPRPKPKLPSGPLGARLPPPSTPFAVALRSLPPNPHNHQALHRPVDVSSSRLLLPITAEEQTIVETVLLNPVTVICGETGSGKTTQLPGMLYEAGFGVPGSDNPGMIAVTQPRRVAAMSTASRVSHELALPPPVVAHAVRYDTTTSAETRIKFATDGVLLRELAGDFMLEKYSVVVVDEAHERTLGTDVLIGVLSRVVKLREKRFIEGTGKPLRLIIMSATLRISDFIANSVLFPTPPPLIHVPARQHPVTIHFSRRTAPDYVDEAIRKVERIHTRLQGGGVLVFLTGQREIELVCKRLEGRWGRREIEKRKKAGAARAGFSRKLDGQEEKVERKDEPVAVNARLGDVEPEEVDLGERGDGVDPAEDGDAVNDANSDDEYHVDDEEDDKKPSEKDSFDVPMHILPLYSLLPGDKQMCVFQDPPTDARLVVIATNVAETSLTIPGIRYVVDSGRSKERKYDLSSGIQSYQISWESKASAAQRAGRAGRTGPGHCYRLYSSAVFENHFEAFAQPEILRMPIEGVVLQMKSMNIDAVVNFPFPTPPDRLALRKAESLLVHLGALEPPSPAAKDGALSGRITEMGKAMALFPVAPRFAKMLVAGKQHGCLPYVIAIVAALSVGDPFLREEAAGKKGDGDEEEDDDDDMDVELANVKSGELRVKEQQKRRRKAFFDSQQAYAALGNGTSDIFRMLAAVGAFEHEGGTPQFCGMHFLRHKAMEEIRKLRSQITAIVRANFGNIINLFEPRFNPPTEVQLKALRQLLTAGFVDHVAVRKDIASPSSATGAKYSSCRGVPYRAIGVDEDVFVHPSSVVFHGPPPEYIIFLEMVRTSRVYVKTLTTINPAWLSILGRSMCIFSKPMQMPAAVSKKVAPATQDSRQVHVIPRFGPAAWELPAVLMTQKREGTRWVYVH</sequence>
<dbReference type="GO" id="GO:0003723">
    <property type="term" value="F:RNA binding"/>
    <property type="evidence" value="ECO:0007669"/>
    <property type="project" value="TreeGrafter"/>
</dbReference>
<organism evidence="11 12">
    <name type="scientific">Dacryopinax primogenitus (strain DJM 731)</name>
    <name type="common">Brown rot fungus</name>
    <dbReference type="NCBI Taxonomy" id="1858805"/>
    <lineage>
        <taxon>Eukaryota</taxon>
        <taxon>Fungi</taxon>
        <taxon>Dikarya</taxon>
        <taxon>Basidiomycota</taxon>
        <taxon>Agaricomycotina</taxon>
        <taxon>Dacrymycetes</taxon>
        <taxon>Dacrymycetales</taxon>
        <taxon>Dacrymycetaceae</taxon>
        <taxon>Dacryopinax</taxon>
    </lineage>
</organism>
<keyword evidence="5" id="KW-0347">Helicase</keyword>
<dbReference type="Pfam" id="PF04408">
    <property type="entry name" value="WHD_HA2"/>
    <property type="match status" value="1"/>
</dbReference>
<evidence type="ECO:0000256" key="8">
    <source>
        <dbReference type="SAM" id="MobiDB-lite"/>
    </source>
</evidence>
<dbReference type="InterPro" id="IPR002464">
    <property type="entry name" value="DNA/RNA_helicase_DEAH_CS"/>
</dbReference>
<feature type="domain" description="Helicase ATP-binding" evidence="9">
    <location>
        <begin position="435"/>
        <end position="611"/>
    </location>
</feature>
<dbReference type="SMART" id="SM00847">
    <property type="entry name" value="HA2"/>
    <property type="match status" value="1"/>
</dbReference>
<dbReference type="Pfam" id="PF07717">
    <property type="entry name" value="OB_NTP_bind"/>
    <property type="match status" value="1"/>
</dbReference>
<feature type="region of interest" description="Disordered" evidence="8">
    <location>
        <begin position="339"/>
        <end position="387"/>
    </location>
</feature>